<proteinExistence type="predicted"/>
<organism evidence="4 5">
    <name type="scientific">Raineyella fluvialis</name>
    <dbReference type="NCBI Taxonomy" id="2662261"/>
    <lineage>
        <taxon>Bacteria</taxon>
        <taxon>Bacillati</taxon>
        <taxon>Actinomycetota</taxon>
        <taxon>Actinomycetes</taxon>
        <taxon>Propionibacteriales</taxon>
        <taxon>Propionibacteriaceae</taxon>
        <taxon>Raineyella</taxon>
    </lineage>
</organism>
<evidence type="ECO:0000313" key="5">
    <source>
        <dbReference type="Proteomes" id="UP000386847"/>
    </source>
</evidence>
<evidence type="ECO:0000259" key="3">
    <source>
        <dbReference type="Pfam" id="PF15780"/>
    </source>
</evidence>
<dbReference type="Pfam" id="PF15780">
    <property type="entry name" value="ASH"/>
    <property type="match status" value="1"/>
</dbReference>
<dbReference type="EMBL" id="CP045725">
    <property type="protein sequence ID" value="QGF23870.1"/>
    <property type="molecule type" value="Genomic_DNA"/>
</dbReference>
<dbReference type="InterPro" id="IPR013320">
    <property type="entry name" value="ConA-like_dom_sf"/>
</dbReference>
<dbReference type="Gene3D" id="2.60.120.200">
    <property type="match status" value="1"/>
</dbReference>
<comment type="subcellular location">
    <subcellularLocation>
        <location evidence="1">Cytoplasm</location>
    </subcellularLocation>
</comment>
<keyword evidence="2" id="KW-0963">Cytoplasm</keyword>
<gene>
    <name evidence="4" type="ORF">Rai3103_09490</name>
</gene>
<dbReference type="InterPro" id="IPR013783">
    <property type="entry name" value="Ig-like_fold"/>
</dbReference>
<name>A0A5Q2FA72_9ACTN</name>
<evidence type="ECO:0000256" key="1">
    <source>
        <dbReference type="ARBA" id="ARBA00004496"/>
    </source>
</evidence>
<dbReference type="Proteomes" id="UP000386847">
    <property type="component" value="Chromosome"/>
</dbReference>
<dbReference type="Gene3D" id="2.60.40.10">
    <property type="entry name" value="Immunoglobulins"/>
    <property type="match status" value="1"/>
</dbReference>
<evidence type="ECO:0000256" key="2">
    <source>
        <dbReference type="ARBA" id="ARBA00022490"/>
    </source>
</evidence>
<keyword evidence="5" id="KW-1185">Reference proteome</keyword>
<dbReference type="KEGG" id="rain:Rai3103_09490"/>
<reference evidence="4 5" key="1">
    <citation type="submission" date="2019-10" db="EMBL/GenBank/DDBJ databases">
        <title>Genomic analysis of Raineyella sp. CBA3103.</title>
        <authorList>
            <person name="Roh S.W."/>
        </authorList>
    </citation>
    <scope>NUCLEOTIDE SEQUENCE [LARGE SCALE GENOMIC DNA]</scope>
    <source>
        <strain evidence="4 5">CBA3103</strain>
    </source>
</reference>
<sequence length="379" mass="37576">MGERPSDLRSGSHPVEVIVASGHVKVSVDGQALLDVVPPSGSLTPTSMIGFTGATGGRNDVHAVSNVAITTTAGAGAPLTNATADTSFGDVLLGRSGQLSVTLTNKSSQPEVVMAVTGPAAPFTATLPSVGSTVPAGASVTVPVTFTPTVDGTFTDSFTVVTTSGQVVVPLSGTGSNQLPDLSTSTWNGLGTTVLSGTTVTLTSDGQLGAAGLMYNSTAVAPQGVHAVFSVQISGNHPTGADGLAFALLDAGAAKPTAPGLAGSGLGINGLTATYFSMATWSAWGINSSNYAGVGTTSGGTGLNYLSSTTAIPPLRTGTHNVDVRITSANHMVVKVDGQQVQDTLVPNLPPKVYIAFGGATGGATDTHAVLNPVITYTG</sequence>
<evidence type="ECO:0000313" key="4">
    <source>
        <dbReference type="EMBL" id="QGF23870.1"/>
    </source>
</evidence>
<dbReference type="RefSeq" id="WP_153572400.1">
    <property type="nucleotide sequence ID" value="NZ_CP045725.1"/>
</dbReference>
<dbReference type="AlphaFoldDB" id="A0A5Q2FA72"/>
<dbReference type="SUPFAM" id="SSF49899">
    <property type="entry name" value="Concanavalin A-like lectins/glucanases"/>
    <property type="match status" value="1"/>
</dbReference>
<feature type="domain" description="Abnormal spindle-like microcephaly-associated protein ASH" evidence="3">
    <location>
        <begin position="81"/>
        <end position="162"/>
    </location>
</feature>
<protein>
    <recommendedName>
        <fullName evidence="3">Abnormal spindle-like microcephaly-associated protein ASH domain-containing protein</fullName>
    </recommendedName>
</protein>
<dbReference type="InterPro" id="IPR031549">
    <property type="entry name" value="ASH"/>
</dbReference>
<dbReference type="GO" id="GO:0005975">
    <property type="term" value="P:carbohydrate metabolic process"/>
    <property type="evidence" value="ECO:0007669"/>
    <property type="project" value="UniProtKB-ARBA"/>
</dbReference>
<accession>A0A5Q2FA72</accession>
<dbReference type="GO" id="GO:0005737">
    <property type="term" value="C:cytoplasm"/>
    <property type="evidence" value="ECO:0007669"/>
    <property type="project" value="UniProtKB-SubCell"/>
</dbReference>